<dbReference type="GO" id="GO:0003735">
    <property type="term" value="F:structural constituent of ribosome"/>
    <property type="evidence" value="ECO:0007669"/>
    <property type="project" value="TreeGrafter"/>
</dbReference>
<comment type="caution">
    <text evidence="5">The sequence shown here is derived from an EMBL/GenBank/DDBJ whole genome shotgun (WGS) entry which is preliminary data.</text>
</comment>
<evidence type="ECO:0000256" key="1">
    <source>
        <dbReference type="ARBA" id="ARBA00022723"/>
    </source>
</evidence>
<evidence type="ECO:0000313" key="6">
    <source>
        <dbReference type="Proteomes" id="UP000254134"/>
    </source>
</evidence>
<keyword evidence="4" id="KW-0411">Iron-sulfur</keyword>
<keyword evidence="3" id="KW-0408">Iron</keyword>
<keyword evidence="5" id="KW-0489">Methyltransferase</keyword>
<accession>A0A7M2YWJ9</accession>
<dbReference type="PANTHER" id="PTHR13184:SF5">
    <property type="entry name" value="METHYLTRANSFERASE-LIKE PROTEIN 17, MITOCHONDRIAL"/>
    <property type="match status" value="1"/>
</dbReference>
<dbReference type="PANTHER" id="PTHR13184">
    <property type="entry name" value="37S RIBOSOMAL PROTEIN S22"/>
    <property type="match status" value="1"/>
</dbReference>
<dbReference type="GO" id="GO:0051536">
    <property type="term" value="F:iron-sulfur cluster binding"/>
    <property type="evidence" value="ECO:0007669"/>
    <property type="project" value="UniProtKB-KW"/>
</dbReference>
<dbReference type="GO" id="GO:0006412">
    <property type="term" value="P:translation"/>
    <property type="evidence" value="ECO:0007669"/>
    <property type="project" value="InterPro"/>
</dbReference>
<dbReference type="AlphaFoldDB" id="A0A7M2YWJ9"/>
<reference evidence="6" key="2">
    <citation type="journal article" date="2019" name="MicrobiologyOpen">
        <title>High-quality draft genome sequence of Gaiella occulta isolated from a 150 meter deep mineral water borehole and comparison with the genome sequences of other deep-branching lineages of the phylum Actinobacteria.</title>
        <authorList>
            <person name="Severino R."/>
            <person name="Froufe H.J.C."/>
            <person name="Barroso C."/>
            <person name="Albuquerque L."/>
            <person name="Lobo-da-Cunha A."/>
            <person name="da Costa M.S."/>
            <person name="Egas C."/>
        </authorList>
    </citation>
    <scope>NUCLEOTIDE SEQUENCE [LARGE SCALE GENOMIC DNA]</scope>
    <source>
        <strain evidence="6">F2-233</strain>
    </source>
</reference>
<dbReference type="EMBL" id="QQZY01000003">
    <property type="protein sequence ID" value="RDI74512.1"/>
    <property type="molecule type" value="Genomic_DNA"/>
</dbReference>
<dbReference type="GO" id="GO:0046872">
    <property type="term" value="F:metal ion binding"/>
    <property type="evidence" value="ECO:0007669"/>
    <property type="project" value="UniProtKB-KW"/>
</dbReference>
<dbReference type="RefSeq" id="WP_181813446.1">
    <property type="nucleotide sequence ID" value="NZ_QQZY01000003.1"/>
</dbReference>
<dbReference type="GO" id="GO:0032259">
    <property type="term" value="P:methylation"/>
    <property type="evidence" value="ECO:0007669"/>
    <property type="project" value="UniProtKB-KW"/>
</dbReference>
<dbReference type="InterPro" id="IPR029063">
    <property type="entry name" value="SAM-dependent_MTases_sf"/>
</dbReference>
<dbReference type="SUPFAM" id="SSF53335">
    <property type="entry name" value="S-adenosyl-L-methionine-dependent methyltransferases"/>
    <property type="match status" value="1"/>
</dbReference>
<keyword evidence="1" id="KW-0479">Metal-binding</keyword>
<dbReference type="Gene3D" id="3.40.50.150">
    <property type="entry name" value="Vaccinia Virus protein VP39"/>
    <property type="match status" value="1"/>
</dbReference>
<organism evidence="5 6">
    <name type="scientific">Gaiella occulta</name>
    <dbReference type="NCBI Taxonomy" id="1002870"/>
    <lineage>
        <taxon>Bacteria</taxon>
        <taxon>Bacillati</taxon>
        <taxon>Actinomycetota</taxon>
        <taxon>Thermoleophilia</taxon>
        <taxon>Gaiellales</taxon>
        <taxon>Gaiellaceae</taxon>
        <taxon>Gaiella</taxon>
    </lineage>
</organism>
<evidence type="ECO:0000313" key="5">
    <source>
        <dbReference type="EMBL" id="RDI74512.1"/>
    </source>
</evidence>
<sequence>MTLPESLRDGIDDLVGGADRRRVEHAARTLSEAYRAGGRAASRAARTRDDAVAYAAARAPATYAAVAAVLAGIRERRPDWEPASVLDLGAGPGVACWAAAAVWPGIARYTLVEAEPEMLAVGRTLARRAGSALARATWIQGDACADAAAADLVVSSYLLGELEEGRVESFARHVWGRCADTAVFVEPGTTGGYRRALAVRTTLLAEGGFTLAPCPHDTACPLSAGDWCHFATRLPRSSAHRAAKAAERGFEDEKFSYAALSRAPQARAQGRIIRRPHVNPGHVVLAVCAPGGIERRTVSRREKDAYRRARKLGWGDAL</sequence>
<keyword evidence="6" id="KW-1185">Reference proteome</keyword>
<reference evidence="5 6" key="1">
    <citation type="submission" date="2018-07" db="EMBL/GenBank/DDBJ databases">
        <title>High-quality-draft genome sequence of Gaiella occulta.</title>
        <authorList>
            <person name="Severino R."/>
            <person name="Froufe H.J.C."/>
            <person name="Rainey F.A."/>
            <person name="Barroso C."/>
            <person name="Albuquerque L."/>
            <person name="Lobo-Da-Cunha A."/>
            <person name="Da Costa M.S."/>
            <person name="Egas C."/>
        </authorList>
    </citation>
    <scope>NUCLEOTIDE SEQUENCE [LARGE SCALE GENOMIC DNA]</scope>
    <source>
        <strain evidence="5 6">F2-233</strain>
    </source>
</reference>
<dbReference type="InterPro" id="IPR052571">
    <property type="entry name" value="Mt_RNA_Methyltransferase"/>
</dbReference>
<gene>
    <name evidence="5" type="ORF">Gocc_1401</name>
</gene>
<dbReference type="Pfam" id="PF09243">
    <property type="entry name" value="Rsm22"/>
    <property type="match status" value="1"/>
</dbReference>
<name>A0A7M2YWJ9_9ACTN</name>
<keyword evidence="2" id="KW-0809">Transit peptide</keyword>
<evidence type="ECO:0000256" key="2">
    <source>
        <dbReference type="ARBA" id="ARBA00022946"/>
    </source>
</evidence>
<evidence type="ECO:0000256" key="4">
    <source>
        <dbReference type="ARBA" id="ARBA00023014"/>
    </source>
</evidence>
<dbReference type="Proteomes" id="UP000254134">
    <property type="component" value="Unassembled WGS sequence"/>
</dbReference>
<evidence type="ECO:0000256" key="3">
    <source>
        <dbReference type="ARBA" id="ARBA00023004"/>
    </source>
</evidence>
<dbReference type="GO" id="GO:0015935">
    <property type="term" value="C:small ribosomal subunit"/>
    <property type="evidence" value="ECO:0007669"/>
    <property type="project" value="TreeGrafter"/>
</dbReference>
<keyword evidence="5" id="KW-0808">Transferase</keyword>
<protein>
    <submittedName>
        <fullName evidence="5">Putative rRNA methylase</fullName>
    </submittedName>
</protein>
<dbReference type="GO" id="GO:0008168">
    <property type="term" value="F:methyltransferase activity"/>
    <property type="evidence" value="ECO:0007669"/>
    <property type="project" value="UniProtKB-KW"/>
</dbReference>
<proteinExistence type="predicted"/>
<dbReference type="InterPro" id="IPR015324">
    <property type="entry name" value="Ribosomal_Rsm22-like"/>
</dbReference>